<gene>
    <name evidence="10" type="ORF">Cgig2_016652</name>
</gene>
<comment type="subcellular location">
    <subcellularLocation>
        <location evidence="1 8">Membrane</location>
        <topology evidence="1 8">Multi-pass membrane protein</topology>
    </subcellularLocation>
</comment>
<proteinExistence type="inferred from homology"/>
<evidence type="ECO:0000313" key="11">
    <source>
        <dbReference type="Proteomes" id="UP001153076"/>
    </source>
</evidence>
<dbReference type="EMBL" id="JAKOGI010000006">
    <property type="protein sequence ID" value="KAJ8452071.1"/>
    <property type="molecule type" value="Genomic_DNA"/>
</dbReference>
<keyword evidence="3 8" id="KW-0813">Transport</keyword>
<organism evidence="10 11">
    <name type="scientific">Carnegiea gigantea</name>
    <dbReference type="NCBI Taxonomy" id="171969"/>
    <lineage>
        <taxon>Eukaryota</taxon>
        <taxon>Viridiplantae</taxon>
        <taxon>Streptophyta</taxon>
        <taxon>Embryophyta</taxon>
        <taxon>Tracheophyta</taxon>
        <taxon>Spermatophyta</taxon>
        <taxon>Magnoliopsida</taxon>
        <taxon>eudicotyledons</taxon>
        <taxon>Gunneridae</taxon>
        <taxon>Pentapetalae</taxon>
        <taxon>Caryophyllales</taxon>
        <taxon>Cactineae</taxon>
        <taxon>Cactaceae</taxon>
        <taxon>Cactoideae</taxon>
        <taxon>Echinocereeae</taxon>
        <taxon>Carnegiea</taxon>
    </lineage>
</organism>
<feature type="transmembrane region" description="Helical" evidence="8">
    <location>
        <begin position="48"/>
        <end position="66"/>
    </location>
</feature>
<comment type="caution">
    <text evidence="8">Lacks conserved residue(s) required for the propagation of feature annotation.</text>
</comment>
<keyword evidence="11" id="KW-1185">Reference proteome</keyword>
<evidence type="ECO:0000256" key="5">
    <source>
        <dbReference type="ARBA" id="ARBA00022989"/>
    </source>
</evidence>
<protein>
    <submittedName>
        <fullName evidence="10">Uncharacterized protein</fullName>
    </submittedName>
</protein>
<evidence type="ECO:0000256" key="1">
    <source>
        <dbReference type="ARBA" id="ARBA00004141"/>
    </source>
</evidence>
<feature type="signal peptide" evidence="9">
    <location>
        <begin position="1"/>
        <end position="24"/>
    </location>
</feature>
<dbReference type="AlphaFoldDB" id="A0A9Q1QSK3"/>
<keyword evidence="9" id="KW-0732">Signal</keyword>
<dbReference type="InterPro" id="IPR003689">
    <property type="entry name" value="ZIP"/>
</dbReference>
<accession>A0A9Q1QSK3</accession>
<keyword evidence="4 8" id="KW-0812">Transmembrane</keyword>
<comment type="caution">
    <text evidence="10">The sequence shown here is derived from an EMBL/GenBank/DDBJ whole genome shotgun (WGS) entry which is preliminary data.</text>
</comment>
<sequence>MSPSSSRLIFSLLVLLLPAALVAGDCTCDSDSITHDPRGLTLRYKIGAIAAILAASGVGVFLPIVGKDSSALQPGSNLFFLIKAFAAGVILSTGFIHILPDAFENLNSPCLKSGPWGSFPFGGLAAMVGALGTLMVDSFATGYFRRVHFESKPVSLDEETRGDHAGHVHLHTHASHGHAHGPASASPPEGLTDLDRIRYRVLELGIIVHSVIIGIALGTSQSLDTIRPLMAALCFHQLFEGIGLGGCIAQASFKSRSVISMGLFFSLTTPVGIAVGIGIMNVYNENSPTALIIQGLLDAVASGILIYMALVDLLAQDFMSPRLQSSSKLFLATNISLLLGAGLMAVLAIWA</sequence>
<dbReference type="PANTHER" id="PTHR11040">
    <property type="entry name" value="ZINC/IRON TRANSPORTER"/>
    <property type="match status" value="1"/>
</dbReference>
<dbReference type="Proteomes" id="UP001153076">
    <property type="component" value="Unassembled WGS sequence"/>
</dbReference>
<feature type="transmembrane region" description="Helical" evidence="8">
    <location>
        <begin position="329"/>
        <end position="350"/>
    </location>
</feature>
<feature type="transmembrane region" description="Helical" evidence="8">
    <location>
        <begin position="289"/>
        <end position="308"/>
    </location>
</feature>
<evidence type="ECO:0000313" key="10">
    <source>
        <dbReference type="EMBL" id="KAJ8452071.1"/>
    </source>
</evidence>
<dbReference type="PANTHER" id="PTHR11040:SF35">
    <property type="entry name" value="ZINC TRANSPORTER 5"/>
    <property type="match status" value="1"/>
</dbReference>
<dbReference type="NCBIfam" id="TIGR00820">
    <property type="entry name" value="zip"/>
    <property type="match status" value="1"/>
</dbReference>
<name>A0A9Q1QSK3_9CARY</name>
<keyword evidence="5 8" id="KW-1133">Transmembrane helix</keyword>
<reference evidence="10" key="1">
    <citation type="submission" date="2022-04" db="EMBL/GenBank/DDBJ databases">
        <title>Carnegiea gigantea Genome sequencing and assembly v2.</title>
        <authorList>
            <person name="Copetti D."/>
            <person name="Sanderson M.J."/>
            <person name="Burquez A."/>
            <person name="Wojciechowski M.F."/>
        </authorList>
    </citation>
    <scope>NUCLEOTIDE SEQUENCE</scope>
    <source>
        <strain evidence="10">SGP5-SGP5p</strain>
        <tissue evidence="10">Aerial part</tissue>
    </source>
</reference>
<dbReference type="GO" id="GO:0005886">
    <property type="term" value="C:plasma membrane"/>
    <property type="evidence" value="ECO:0007669"/>
    <property type="project" value="TreeGrafter"/>
</dbReference>
<evidence type="ECO:0000256" key="7">
    <source>
        <dbReference type="ARBA" id="ARBA00023136"/>
    </source>
</evidence>
<feature type="transmembrane region" description="Helical" evidence="8">
    <location>
        <begin position="78"/>
        <end position="99"/>
    </location>
</feature>
<feature type="transmembrane region" description="Helical" evidence="8">
    <location>
        <begin position="201"/>
        <end position="223"/>
    </location>
</feature>
<feature type="chain" id="PRO_5040477727" evidence="9">
    <location>
        <begin position="25"/>
        <end position="351"/>
    </location>
</feature>
<evidence type="ECO:0000256" key="2">
    <source>
        <dbReference type="ARBA" id="ARBA00006939"/>
    </source>
</evidence>
<evidence type="ECO:0000256" key="3">
    <source>
        <dbReference type="ARBA" id="ARBA00022448"/>
    </source>
</evidence>
<feature type="transmembrane region" description="Helical" evidence="8">
    <location>
        <begin position="261"/>
        <end position="283"/>
    </location>
</feature>
<dbReference type="InterPro" id="IPR004698">
    <property type="entry name" value="Zn/Fe_permease_fun/pln"/>
</dbReference>
<evidence type="ECO:0000256" key="6">
    <source>
        <dbReference type="ARBA" id="ARBA00023065"/>
    </source>
</evidence>
<evidence type="ECO:0000256" key="8">
    <source>
        <dbReference type="RuleBase" id="RU362088"/>
    </source>
</evidence>
<keyword evidence="7 8" id="KW-0472">Membrane</keyword>
<feature type="transmembrane region" description="Helical" evidence="8">
    <location>
        <begin position="119"/>
        <end position="144"/>
    </location>
</feature>
<dbReference type="Pfam" id="PF02535">
    <property type="entry name" value="Zip"/>
    <property type="match status" value="1"/>
</dbReference>
<keyword evidence="6 8" id="KW-0406">Ion transport</keyword>
<dbReference type="GO" id="GO:0005385">
    <property type="term" value="F:zinc ion transmembrane transporter activity"/>
    <property type="evidence" value="ECO:0007669"/>
    <property type="project" value="InterPro"/>
</dbReference>
<comment type="similarity">
    <text evidence="2 8">Belongs to the ZIP transporter (TC 2.A.5) family.</text>
</comment>
<evidence type="ECO:0000256" key="4">
    <source>
        <dbReference type="ARBA" id="ARBA00022692"/>
    </source>
</evidence>
<evidence type="ECO:0000256" key="9">
    <source>
        <dbReference type="SAM" id="SignalP"/>
    </source>
</evidence>
<dbReference type="OrthoDB" id="448280at2759"/>